<dbReference type="Gene3D" id="2.40.170.20">
    <property type="entry name" value="TonB-dependent receptor, beta-barrel domain"/>
    <property type="match status" value="1"/>
</dbReference>
<dbReference type="SUPFAM" id="SSF56935">
    <property type="entry name" value="Porins"/>
    <property type="match status" value="1"/>
</dbReference>
<dbReference type="AlphaFoldDB" id="A0A330LP74"/>
<protein>
    <submittedName>
        <fullName evidence="10">Putative TonB-dependent receptor</fullName>
    </submittedName>
</protein>
<feature type="signal peptide" evidence="8">
    <location>
        <begin position="1"/>
        <end position="20"/>
    </location>
</feature>
<dbReference type="PROSITE" id="PS52016">
    <property type="entry name" value="TONB_DEPENDENT_REC_3"/>
    <property type="match status" value="1"/>
</dbReference>
<sequence>MKTKIALAVSLALTSQSTLSSTLSAEQAPDKIGMEIVVKDKIDPALTSQQSLSAAEIKQRPTGNGNLTDLLKSNPAIRFSNSGNNSMNQGEIKPEDISIHGSTAYQNTFNLDGMTINNDLDPANNKLGVTNSNLSSDEQGFYLDSRLIDSITVYDANIPAEFGGFTGGVIDVNSRSWQGENHASVFYRMTDSSWNENHVDEQLNFSSGNNDASNPSRFQPKYSKQSLGAWFEAGITDDLGLVFSLSRRNSSIPMTNVGKKAVTLDKDNKLIGFATESNIKKQTRVSDNLFTKLTWYATPRTTANWSMTYSGYNSEMFMNGTANSDYSESHNGLASSLNIEHAFDFGMLDMGISIQNMQDIRDGEQNYYVSLKDYTDWQNPTEFSSGGPGDLTTEQQNVTANAKMTLDPLQFGNSQHTFTFGTEITQTNAKFIRDETYYRNSYQGMWDSMEWLSSASQVDAFFAGTYRTDYRNYSLFFDDTISIGNVNIRPGLRIDRDSFVKNTNIAPRLSTSWNVFGDGSTMLTAGLNRYYGRSMLTYALYEGQNGGLKHCYMMCEPNSETSSNDWVETNDFEGMSDLDTPYNDELAMSLQQRWNNSMIKLAYVHRNGYDEVRSRPKYPGTKNPTQARIRTFDNNGKTQHDNVILSARNTQPLRWLATDNNLTASVSWQQTSSNTPMDQGYAFYDPSINLDQDNVWYDGKIIAAEDLPSTDFNAPLLVNLEWTTKINQYGLTWYNLANWQSSREQATRHENAYAIDPSTNKQVLKYESVKFASTFRWNTKLMWQPKFAKGAALSIEVNNVLNNKNATDSFVYNDKVYRTYEAGRQFWLQASYDI</sequence>
<dbReference type="EMBL" id="LS483250">
    <property type="protein sequence ID" value="SQD77638.1"/>
    <property type="molecule type" value="Genomic_DNA"/>
</dbReference>
<dbReference type="GO" id="GO:0009279">
    <property type="term" value="C:cell outer membrane"/>
    <property type="evidence" value="ECO:0007669"/>
    <property type="project" value="UniProtKB-SubCell"/>
</dbReference>
<evidence type="ECO:0000256" key="5">
    <source>
        <dbReference type="ARBA" id="ARBA00023136"/>
    </source>
</evidence>
<dbReference type="RefSeq" id="WP_232011520.1">
    <property type="nucleotide sequence ID" value="NZ_LS483250.1"/>
</dbReference>
<evidence type="ECO:0000256" key="8">
    <source>
        <dbReference type="SAM" id="SignalP"/>
    </source>
</evidence>
<comment type="similarity">
    <text evidence="7">Belongs to the TonB-dependent receptor family.</text>
</comment>
<dbReference type="InterPro" id="IPR039426">
    <property type="entry name" value="TonB-dep_rcpt-like"/>
</dbReference>
<dbReference type="Pfam" id="PF07715">
    <property type="entry name" value="Plug"/>
    <property type="match status" value="1"/>
</dbReference>
<evidence type="ECO:0000313" key="11">
    <source>
        <dbReference type="Proteomes" id="UP000250163"/>
    </source>
</evidence>
<evidence type="ECO:0000256" key="7">
    <source>
        <dbReference type="PROSITE-ProRule" id="PRU01360"/>
    </source>
</evidence>
<proteinExistence type="inferred from homology"/>
<keyword evidence="4 7" id="KW-0812">Transmembrane</keyword>
<dbReference type="Gene3D" id="2.170.130.10">
    <property type="entry name" value="TonB-dependent receptor, plug domain"/>
    <property type="match status" value="1"/>
</dbReference>
<keyword evidence="5 7" id="KW-0472">Membrane</keyword>
<accession>A0A330LP74</accession>
<organism evidence="10 11">
    <name type="scientific">Moritella yayanosii</name>
    <dbReference type="NCBI Taxonomy" id="69539"/>
    <lineage>
        <taxon>Bacteria</taxon>
        <taxon>Pseudomonadati</taxon>
        <taxon>Pseudomonadota</taxon>
        <taxon>Gammaproteobacteria</taxon>
        <taxon>Alteromonadales</taxon>
        <taxon>Moritellaceae</taxon>
        <taxon>Moritella</taxon>
    </lineage>
</organism>
<keyword evidence="2 7" id="KW-0813">Transport</keyword>
<keyword evidence="11" id="KW-1185">Reference proteome</keyword>
<evidence type="ECO:0000256" key="4">
    <source>
        <dbReference type="ARBA" id="ARBA00022692"/>
    </source>
</evidence>
<evidence type="ECO:0000256" key="1">
    <source>
        <dbReference type="ARBA" id="ARBA00004571"/>
    </source>
</evidence>
<evidence type="ECO:0000256" key="6">
    <source>
        <dbReference type="ARBA" id="ARBA00023237"/>
    </source>
</evidence>
<evidence type="ECO:0000256" key="2">
    <source>
        <dbReference type="ARBA" id="ARBA00022448"/>
    </source>
</evidence>
<comment type="subcellular location">
    <subcellularLocation>
        <location evidence="1 7">Cell outer membrane</location>
        <topology evidence="1 7">Multi-pass membrane protein</topology>
    </subcellularLocation>
</comment>
<evidence type="ECO:0000313" key="10">
    <source>
        <dbReference type="EMBL" id="SQD77638.1"/>
    </source>
</evidence>
<gene>
    <name evidence="10" type="ORF">MORIYA_1160</name>
</gene>
<feature type="chain" id="PRO_5016305898" evidence="8">
    <location>
        <begin position="21"/>
        <end position="834"/>
    </location>
</feature>
<evidence type="ECO:0000259" key="9">
    <source>
        <dbReference type="Pfam" id="PF07715"/>
    </source>
</evidence>
<keyword evidence="8" id="KW-0732">Signal</keyword>
<keyword evidence="6 7" id="KW-0998">Cell outer membrane</keyword>
<reference evidence="11" key="1">
    <citation type="submission" date="2018-05" db="EMBL/GenBank/DDBJ databases">
        <authorList>
            <person name="Cea G.-C."/>
            <person name="William W."/>
        </authorList>
    </citation>
    <scope>NUCLEOTIDE SEQUENCE [LARGE SCALE GENOMIC DNA]</scope>
    <source>
        <strain evidence="11">DB21MT 5</strain>
    </source>
</reference>
<keyword evidence="3 7" id="KW-1134">Transmembrane beta strand</keyword>
<dbReference type="Proteomes" id="UP000250163">
    <property type="component" value="Chromosome MORIYA"/>
</dbReference>
<keyword evidence="10" id="KW-0675">Receptor</keyword>
<evidence type="ECO:0000256" key="3">
    <source>
        <dbReference type="ARBA" id="ARBA00022452"/>
    </source>
</evidence>
<feature type="domain" description="TonB-dependent receptor plug" evidence="9">
    <location>
        <begin position="47"/>
        <end position="169"/>
    </location>
</feature>
<dbReference type="InterPro" id="IPR037066">
    <property type="entry name" value="Plug_dom_sf"/>
</dbReference>
<dbReference type="KEGG" id="mya:MORIYA_1160"/>
<name>A0A330LP74_9GAMM</name>
<dbReference type="InterPro" id="IPR012910">
    <property type="entry name" value="Plug_dom"/>
</dbReference>
<dbReference type="InterPro" id="IPR036942">
    <property type="entry name" value="Beta-barrel_TonB_sf"/>
</dbReference>